<dbReference type="Proteomes" id="UP000202784">
    <property type="component" value="Segment"/>
</dbReference>
<dbReference type="RefSeq" id="YP_009322463.1">
    <property type="nucleotide sequence ID" value="NC_031922.1"/>
</dbReference>
<dbReference type="EMBL" id="KU686205">
    <property type="protein sequence ID" value="AOV60403.1"/>
    <property type="molecule type" value="Genomic_DNA"/>
</dbReference>
<reference evidence="4 5" key="1">
    <citation type="journal article" date="2016" name="Virology">
        <title>The genomic content and context of auxiliary metabolic genes in marine cyanomyoviruses.</title>
        <authorList>
            <person name="Crummett L.T."/>
            <person name="Puxty R.J."/>
            <person name="Weihe C."/>
            <person name="Marston M.F."/>
            <person name="Martiny J.B."/>
        </authorList>
    </citation>
    <scope>NUCLEOTIDE SEQUENCE [LARGE SCALE GENOMIC DNA]</scope>
    <source>
        <strain evidence="1">0808SB05</strain>
        <strain evidence="2">0908SB82</strain>
        <strain evidence="3">1109NB16</strain>
    </source>
</reference>
<evidence type="ECO:0000313" key="1">
    <source>
        <dbReference type="EMBL" id="AOV60175.1"/>
    </source>
</evidence>
<evidence type="ECO:0000313" key="3">
    <source>
        <dbReference type="EMBL" id="AOV60631.1"/>
    </source>
</evidence>
<protein>
    <submittedName>
        <fullName evidence="3">Uncharacterized protein</fullName>
    </submittedName>
</protein>
<dbReference type="GeneID" id="30307612"/>
<dbReference type="KEGG" id="vg:30307612"/>
<organism evidence="3 4">
    <name type="scientific">Synechococcus phage S-CAM9</name>
    <dbReference type="NCBI Taxonomy" id="1883369"/>
    <lineage>
        <taxon>Viruses</taxon>
        <taxon>Duplodnaviria</taxon>
        <taxon>Heunggongvirae</taxon>
        <taxon>Uroviricota</taxon>
        <taxon>Caudoviricetes</taxon>
        <taxon>Pantevenvirales</taxon>
        <taxon>Kyanoviridae</taxon>
        <taxon>Kanaloavirus</taxon>
        <taxon>Kanaloavirus scam9</taxon>
    </lineage>
</organism>
<gene>
    <name evidence="3" type="ORF">N161109_028</name>
    <name evidence="1" type="ORF">S050808_028</name>
    <name evidence="2" type="ORF">S820908_028</name>
</gene>
<dbReference type="Proteomes" id="UP000241903">
    <property type="component" value="Segment"/>
</dbReference>
<sequence length="124" mass="13870">MALSKDYEIPGTGVTVPDAYFVIREVRVEKRLHDFTFPGYPDLTDEQRIASGEPVINFKAGRIAWITLSVYSSAEARANGMKPVGKLGLDNSKEFRCFIEDGDISSQIYTYLKTTDYFSDAVDA</sequence>
<proteinExistence type="predicted"/>
<name>A0A1D8KPM6_9CAUD</name>
<evidence type="ECO:0000313" key="4">
    <source>
        <dbReference type="Proteomes" id="UP000202784"/>
    </source>
</evidence>
<dbReference type="EMBL" id="KU686204">
    <property type="protein sequence ID" value="AOV60175.1"/>
    <property type="molecule type" value="Genomic_DNA"/>
</dbReference>
<evidence type="ECO:0000313" key="2">
    <source>
        <dbReference type="EMBL" id="AOV60403.1"/>
    </source>
</evidence>
<accession>A0A1D8KPM6</accession>
<keyword evidence="4" id="KW-1185">Reference proteome</keyword>
<evidence type="ECO:0000313" key="5">
    <source>
        <dbReference type="Proteomes" id="UP000240393"/>
    </source>
</evidence>
<dbReference type="EMBL" id="KU686206">
    <property type="protein sequence ID" value="AOV60631.1"/>
    <property type="molecule type" value="Genomic_DNA"/>
</dbReference>
<dbReference type="Proteomes" id="UP000240393">
    <property type="component" value="Segment"/>
</dbReference>